<organism evidence="2">
    <name type="scientific">marine sediment metagenome</name>
    <dbReference type="NCBI Taxonomy" id="412755"/>
    <lineage>
        <taxon>unclassified sequences</taxon>
        <taxon>metagenomes</taxon>
        <taxon>ecological metagenomes</taxon>
    </lineage>
</organism>
<sequence>MVKCRYCGGAHGPSALCHVSRRKFFFIGGGVALGVALAPAAKMWEPYRFPCSSCKGSIVTYDKGIADSLTKGGPWGGKYKFPSTKLRPEGYIWPSPGLSLVRTTRSEGDGLLEHRREHLFERRDRRRFTGTRSWLANLAT</sequence>
<protein>
    <submittedName>
        <fullName evidence="2">Uncharacterized protein</fullName>
    </submittedName>
</protein>
<keyword evidence="1" id="KW-0472">Membrane</keyword>
<name>A0A0F9MDI9_9ZZZZ</name>
<keyword evidence="1" id="KW-1133">Transmembrane helix</keyword>
<gene>
    <name evidence="2" type="ORF">LCGC14_1102690</name>
</gene>
<evidence type="ECO:0000313" key="2">
    <source>
        <dbReference type="EMBL" id="KKN03924.1"/>
    </source>
</evidence>
<accession>A0A0F9MDI9</accession>
<keyword evidence="1" id="KW-0812">Transmembrane</keyword>
<dbReference type="AlphaFoldDB" id="A0A0F9MDI9"/>
<comment type="caution">
    <text evidence="2">The sequence shown here is derived from an EMBL/GenBank/DDBJ whole genome shotgun (WGS) entry which is preliminary data.</text>
</comment>
<proteinExistence type="predicted"/>
<feature type="transmembrane region" description="Helical" evidence="1">
    <location>
        <begin position="24"/>
        <end position="44"/>
    </location>
</feature>
<reference evidence="2" key="1">
    <citation type="journal article" date="2015" name="Nature">
        <title>Complex archaea that bridge the gap between prokaryotes and eukaryotes.</title>
        <authorList>
            <person name="Spang A."/>
            <person name="Saw J.H."/>
            <person name="Jorgensen S.L."/>
            <person name="Zaremba-Niedzwiedzka K."/>
            <person name="Martijn J."/>
            <person name="Lind A.E."/>
            <person name="van Eijk R."/>
            <person name="Schleper C."/>
            <person name="Guy L."/>
            <person name="Ettema T.J."/>
        </authorList>
    </citation>
    <scope>NUCLEOTIDE SEQUENCE</scope>
</reference>
<evidence type="ECO:0000256" key="1">
    <source>
        <dbReference type="SAM" id="Phobius"/>
    </source>
</evidence>
<dbReference type="EMBL" id="LAZR01004979">
    <property type="protein sequence ID" value="KKN03924.1"/>
    <property type="molecule type" value="Genomic_DNA"/>
</dbReference>